<name>A0A2K2CZI6_BRADI</name>
<reference evidence="3" key="3">
    <citation type="submission" date="2018-08" db="UniProtKB">
        <authorList>
            <consortium name="EnsemblPlants"/>
        </authorList>
    </citation>
    <scope>IDENTIFICATION</scope>
    <source>
        <strain evidence="3">cv. Bd21</strain>
    </source>
</reference>
<dbReference type="AlphaFoldDB" id="A0A2K2CZI6"/>
<keyword evidence="4" id="KW-1185">Reference proteome</keyword>
<gene>
    <name evidence="2" type="ORF">BRADI_3g27395v3</name>
</gene>
<reference evidence="2" key="2">
    <citation type="submission" date="2017-06" db="EMBL/GenBank/DDBJ databases">
        <title>WGS assembly of Brachypodium distachyon.</title>
        <authorList>
            <consortium name="The International Brachypodium Initiative"/>
            <person name="Lucas S."/>
            <person name="Harmon-Smith M."/>
            <person name="Lail K."/>
            <person name="Tice H."/>
            <person name="Grimwood J."/>
            <person name="Bruce D."/>
            <person name="Barry K."/>
            <person name="Shu S."/>
            <person name="Lindquist E."/>
            <person name="Wang M."/>
            <person name="Pitluck S."/>
            <person name="Vogel J.P."/>
            <person name="Garvin D.F."/>
            <person name="Mockler T.C."/>
            <person name="Schmutz J."/>
            <person name="Rokhsar D."/>
            <person name="Bevan M.W."/>
        </authorList>
    </citation>
    <scope>NUCLEOTIDE SEQUENCE</scope>
    <source>
        <strain evidence="2">Bd21</strain>
    </source>
</reference>
<evidence type="ECO:0000256" key="1">
    <source>
        <dbReference type="SAM" id="MobiDB-lite"/>
    </source>
</evidence>
<proteinExistence type="predicted"/>
<feature type="region of interest" description="Disordered" evidence="1">
    <location>
        <begin position="1"/>
        <end position="48"/>
    </location>
</feature>
<dbReference type="EnsemblPlants" id="PNT67438">
    <property type="protein sequence ID" value="PNT67438"/>
    <property type="gene ID" value="BRADI_3g27395v3"/>
</dbReference>
<reference evidence="2 3" key="1">
    <citation type="journal article" date="2010" name="Nature">
        <title>Genome sequencing and analysis of the model grass Brachypodium distachyon.</title>
        <authorList>
            <consortium name="International Brachypodium Initiative"/>
        </authorList>
    </citation>
    <scope>NUCLEOTIDE SEQUENCE [LARGE SCALE GENOMIC DNA]</scope>
    <source>
        <strain evidence="2 3">Bd21</strain>
    </source>
</reference>
<protein>
    <submittedName>
        <fullName evidence="2 3">Uncharacterized protein</fullName>
    </submittedName>
</protein>
<organism evidence="2">
    <name type="scientific">Brachypodium distachyon</name>
    <name type="common">Purple false brome</name>
    <name type="synonym">Trachynia distachya</name>
    <dbReference type="NCBI Taxonomy" id="15368"/>
    <lineage>
        <taxon>Eukaryota</taxon>
        <taxon>Viridiplantae</taxon>
        <taxon>Streptophyta</taxon>
        <taxon>Embryophyta</taxon>
        <taxon>Tracheophyta</taxon>
        <taxon>Spermatophyta</taxon>
        <taxon>Magnoliopsida</taxon>
        <taxon>Liliopsida</taxon>
        <taxon>Poales</taxon>
        <taxon>Poaceae</taxon>
        <taxon>BOP clade</taxon>
        <taxon>Pooideae</taxon>
        <taxon>Stipodae</taxon>
        <taxon>Brachypodieae</taxon>
        <taxon>Brachypodium</taxon>
    </lineage>
</organism>
<dbReference type="EMBL" id="CM000882">
    <property type="protein sequence ID" value="PNT67438.1"/>
    <property type="molecule type" value="Genomic_DNA"/>
</dbReference>
<dbReference type="Proteomes" id="UP000008810">
    <property type="component" value="Chromosome 3"/>
</dbReference>
<dbReference type="Gramene" id="PNT67438">
    <property type="protein sequence ID" value="PNT67438"/>
    <property type="gene ID" value="BRADI_3g27395v3"/>
</dbReference>
<feature type="compositionally biased region" description="Gly residues" evidence="1">
    <location>
        <begin position="118"/>
        <end position="128"/>
    </location>
</feature>
<feature type="region of interest" description="Disordered" evidence="1">
    <location>
        <begin position="94"/>
        <end position="128"/>
    </location>
</feature>
<evidence type="ECO:0000313" key="2">
    <source>
        <dbReference type="EMBL" id="PNT67438.1"/>
    </source>
</evidence>
<sequence>MRFDMMRRRRRTDGVRQQMDTSGAAAFAEERGRGGRRRAGSEDTGDSGRRRRCWRFIVPYLSRRPEALNCGLDERLQIASLRFGNVAGKDEHVGRAEIPAGFRPSSPPRPASRPSSRTGGGAGSRRGL</sequence>
<dbReference type="InParanoid" id="A0A2K2CZI6"/>
<accession>A0A2K2CZI6</accession>
<evidence type="ECO:0000313" key="4">
    <source>
        <dbReference type="Proteomes" id="UP000008810"/>
    </source>
</evidence>
<evidence type="ECO:0000313" key="3">
    <source>
        <dbReference type="EnsemblPlants" id="PNT67438"/>
    </source>
</evidence>